<gene>
    <name evidence="1" type="ORF">Pla52n_34470</name>
</gene>
<reference evidence="1 2" key="1">
    <citation type="submission" date="2019-02" db="EMBL/GenBank/DDBJ databases">
        <title>Deep-cultivation of Planctomycetes and their phenomic and genomic characterization uncovers novel biology.</title>
        <authorList>
            <person name="Wiegand S."/>
            <person name="Jogler M."/>
            <person name="Boedeker C."/>
            <person name="Pinto D."/>
            <person name="Vollmers J."/>
            <person name="Rivas-Marin E."/>
            <person name="Kohn T."/>
            <person name="Peeters S.H."/>
            <person name="Heuer A."/>
            <person name="Rast P."/>
            <person name="Oberbeckmann S."/>
            <person name="Bunk B."/>
            <person name="Jeske O."/>
            <person name="Meyerdierks A."/>
            <person name="Storesund J.E."/>
            <person name="Kallscheuer N."/>
            <person name="Luecker S."/>
            <person name="Lage O.M."/>
            <person name="Pohl T."/>
            <person name="Merkel B.J."/>
            <person name="Hornburger P."/>
            <person name="Mueller R.-W."/>
            <person name="Bruemmer F."/>
            <person name="Labrenz M."/>
            <person name="Spormann A.M."/>
            <person name="Op Den Camp H."/>
            <person name="Overmann J."/>
            <person name="Amann R."/>
            <person name="Jetten M.S.M."/>
            <person name="Mascher T."/>
            <person name="Medema M.H."/>
            <person name="Devos D.P."/>
            <person name="Kaster A.-K."/>
            <person name="Ovreas L."/>
            <person name="Rohde M."/>
            <person name="Galperin M.Y."/>
            <person name="Jogler C."/>
        </authorList>
    </citation>
    <scope>NUCLEOTIDE SEQUENCE [LARGE SCALE GENOMIC DNA]</scope>
    <source>
        <strain evidence="1 2">Pla52n</strain>
    </source>
</reference>
<proteinExistence type="predicted"/>
<protein>
    <submittedName>
        <fullName evidence="1">Uncharacterized protein</fullName>
    </submittedName>
</protein>
<dbReference type="AlphaFoldDB" id="A0A5C6ASI8"/>
<evidence type="ECO:0000313" key="1">
    <source>
        <dbReference type="EMBL" id="TWU02397.1"/>
    </source>
</evidence>
<accession>A0A5C6ASI8</accession>
<name>A0A5C6ASI8_9BACT</name>
<dbReference type="RefSeq" id="WP_146520738.1">
    <property type="nucleotide sequence ID" value="NZ_CP151726.1"/>
</dbReference>
<comment type="caution">
    <text evidence="1">The sequence shown here is derived from an EMBL/GenBank/DDBJ whole genome shotgun (WGS) entry which is preliminary data.</text>
</comment>
<organism evidence="1 2">
    <name type="scientific">Stieleria varia</name>
    <dbReference type="NCBI Taxonomy" id="2528005"/>
    <lineage>
        <taxon>Bacteria</taxon>
        <taxon>Pseudomonadati</taxon>
        <taxon>Planctomycetota</taxon>
        <taxon>Planctomycetia</taxon>
        <taxon>Pirellulales</taxon>
        <taxon>Pirellulaceae</taxon>
        <taxon>Stieleria</taxon>
    </lineage>
</organism>
<keyword evidence="2" id="KW-1185">Reference proteome</keyword>
<sequence length="191" mass="21394">MIGFFTKLAELFGMIPGTDMLNPTRHWPEQRIGDLVLDVDALKINSVALGEPFESLEVFGKASRFETVEDHLWILSYQSSGLVVFCINGRVANLTAYVTSDTGEAMSPCSRLTVVKDGSRTDITGSVTAEELMARFGKPKDAVLYEDDDEEADGPFDLFWETAKYRLTAEYQTPEKLWTIEVELEPQDVRA</sequence>
<dbReference type="Proteomes" id="UP000320176">
    <property type="component" value="Unassembled WGS sequence"/>
</dbReference>
<dbReference type="EMBL" id="SJPN01000004">
    <property type="protein sequence ID" value="TWU02397.1"/>
    <property type="molecule type" value="Genomic_DNA"/>
</dbReference>
<evidence type="ECO:0000313" key="2">
    <source>
        <dbReference type="Proteomes" id="UP000320176"/>
    </source>
</evidence>